<dbReference type="InterPro" id="IPR017880">
    <property type="entry name" value="KilA_N"/>
</dbReference>
<gene>
    <name evidence="2" type="ORF">F2Z29_11030</name>
</gene>
<name>A0A642KS14_BACFG</name>
<evidence type="ECO:0000313" key="2">
    <source>
        <dbReference type="EMBL" id="KAA5173731.1"/>
    </source>
</evidence>
<dbReference type="Pfam" id="PF04383">
    <property type="entry name" value="KilA-N"/>
    <property type="match status" value="1"/>
</dbReference>
<proteinExistence type="predicted"/>
<accession>A0A642KS14</accession>
<dbReference type="Proteomes" id="UP000436803">
    <property type="component" value="Unassembled WGS sequence"/>
</dbReference>
<reference evidence="2 3" key="1">
    <citation type="journal article" date="2019" name="Nat. Med.">
        <title>A library of human gut bacterial isolates paired with longitudinal multiomics data enables mechanistic microbiome research.</title>
        <authorList>
            <person name="Poyet M."/>
            <person name="Groussin M."/>
            <person name="Gibbons S.M."/>
            <person name="Avila-Pacheco J."/>
            <person name="Jiang X."/>
            <person name="Kearney S.M."/>
            <person name="Perrotta A.R."/>
            <person name="Berdy B."/>
            <person name="Zhao S."/>
            <person name="Lieberman T.D."/>
            <person name="Swanson P.K."/>
            <person name="Smith M."/>
            <person name="Roesemann S."/>
            <person name="Alexander J.E."/>
            <person name="Rich S.A."/>
            <person name="Livny J."/>
            <person name="Vlamakis H."/>
            <person name="Clish C."/>
            <person name="Bullock K."/>
            <person name="Deik A."/>
            <person name="Scott J."/>
            <person name="Pierce K.A."/>
            <person name="Xavier R.J."/>
            <person name="Alm E.J."/>
        </authorList>
    </citation>
    <scope>NUCLEOTIDE SEQUENCE [LARGE SCALE GENOMIC DNA]</scope>
    <source>
        <strain evidence="2 3">BIOML-A7</strain>
    </source>
</reference>
<organism evidence="2 3">
    <name type="scientific">Bacteroides fragilis</name>
    <dbReference type="NCBI Taxonomy" id="817"/>
    <lineage>
        <taxon>Bacteria</taxon>
        <taxon>Pseudomonadati</taxon>
        <taxon>Bacteroidota</taxon>
        <taxon>Bacteroidia</taxon>
        <taxon>Bacteroidales</taxon>
        <taxon>Bacteroidaceae</taxon>
        <taxon>Bacteroides</taxon>
    </lineage>
</organism>
<dbReference type="InterPro" id="IPR018004">
    <property type="entry name" value="KilA/APSES_HTH"/>
</dbReference>
<dbReference type="AlphaFoldDB" id="A0A642KS14"/>
<sequence>MAELRILDFNGTQVSFVVGGRTVLVCVSELSKSLTKAQQPSRWLATKQAKELVRQISQMKRIQVESLVNVRHGGVINGTWMYAEVAVAYAEWLSPEIGKNCSEGIKEVIGVKTSK</sequence>
<evidence type="ECO:0000313" key="3">
    <source>
        <dbReference type="Proteomes" id="UP000436803"/>
    </source>
</evidence>
<feature type="domain" description="KilA-N" evidence="1">
    <location>
        <begin position="3"/>
        <end position="108"/>
    </location>
</feature>
<protein>
    <submittedName>
        <fullName evidence="2">KilA-N domain-containing protein</fullName>
    </submittedName>
</protein>
<comment type="caution">
    <text evidence="2">The sequence shown here is derived from an EMBL/GenBank/DDBJ whole genome shotgun (WGS) entry which is preliminary data.</text>
</comment>
<evidence type="ECO:0000259" key="1">
    <source>
        <dbReference type="PROSITE" id="PS51301"/>
    </source>
</evidence>
<dbReference type="EMBL" id="VWAW01000008">
    <property type="protein sequence ID" value="KAA5173731.1"/>
    <property type="molecule type" value="Genomic_DNA"/>
</dbReference>
<dbReference type="PROSITE" id="PS51301">
    <property type="entry name" value="KILA_N"/>
    <property type="match status" value="1"/>
</dbReference>